<reference evidence="1" key="1">
    <citation type="submission" date="2021-02" db="EMBL/GenBank/DDBJ databases">
        <authorList>
            <person name="Palmer J.M."/>
        </authorList>
    </citation>
    <scope>NUCLEOTIDE SEQUENCE</scope>
    <source>
        <strain evidence="1">SCRP734</strain>
    </source>
</reference>
<dbReference type="Proteomes" id="UP000694044">
    <property type="component" value="Unassembled WGS sequence"/>
</dbReference>
<dbReference type="AlphaFoldDB" id="A0A8T1VPW4"/>
<evidence type="ECO:0000313" key="2">
    <source>
        <dbReference type="Proteomes" id="UP000694044"/>
    </source>
</evidence>
<proteinExistence type="predicted"/>
<gene>
    <name evidence="1" type="ORF">PHYPSEUDO_006022</name>
</gene>
<comment type="caution">
    <text evidence="1">The sequence shown here is derived from an EMBL/GenBank/DDBJ whole genome shotgun (WGS) entry which is preliminary data.</text>
</comment>
<name>A0A8T1VPW4_9STRA</name>
<accession>A0A8T1VPW4</accession>
<protein>
    <submittedName>
        <fullName evidence="1">Uncharacterized protein</fullName>
    </submittedName>
</protein>
<dbReference type="OrthoDB" id="133389at2759"/>
<dbReference type="EMBL" id="JAGDFM010000246">
    <property type="protein sequence ID" value="KAG7381444.1"/>
    <property type="molecule type" value="Genomic_DNA"/>
</dbReference>
<evidence type="ECO:0000313" key="1">
    <source>
        <dbReference type="EMBL" id="KAG7381444.1"/>
    </source>
</evidence>
<sequence length="104" mass="11135">MQCGAHFSRRESYSTRISSADLPVTHTRGPNITPNSIAYRAVKTMNNTETPSTKATVVSTASETDQVTSTDAVCQNTMKKAGQILMKSMTNANPVVALAVVASW</sequence>
<organism evidence="1 2">
    <name type="scientific">Phytophthora pseudosyringae</name>
    <dbReference type="NCBI Taxonomy" id="221518"/>
    <lineage>
        <taxon>Eukaryota</taxon>
        <taxon>Sar</taxon>
        <taxon>Stramenopiles</taxon>
        <taxon>Oomycota</taxon>
        <taxon>Peronosporomycetes</taxon>
        <taxon>Peronosporales</taxon>
        <taxon>Peronosporaceae</taxon>
        <taxon>Phytophthora</taxon>
    </lineage>
</organism>
<keyword evidence="2" id="KW-1185">Reference proteome</keyword>